<gene>
    <name evidence="2" type="ORF">DILT_LOCUS8740</name>
</gene>
<protein>
    <submittedName>
        <fullName evidence="2">Uncharacterized protein</fullName>
    </submittedName>
</protein>
<keyword evidence="3" id="KW-1185">Reference proteome</keyword>
<evidence type="ECO:0000313" key="2">
    <source>
        <dbReference type="EMBL" id="VDN12909.1"/>
    </source>
</evidence>
<evidence type="ECO:0000256" key="1">
    <source>
        <dbReference type="SAM" id="SignalP"/>
    </source>
</evidence>
<dbReference type="OrthoDB" id="6232834at2759"/>
<sequence>MKFLLALLIVALVAAEVSAYKVQDQLRDKKYEQSGKKSLLGHREPYEKFDLGKEPLKRHERPMQKPLKKFDVDFKELAEKQKPAERMATELKLDQFRAPSSKLHVQMQVPNKFYKSSDKKHFGKKFDLGYKPDEFQMKLAQPKHHRYSAKLHKPAEPVFHKDKFEHAEQRLEDLEYQLHPEQFHSSLDRLEEKADYLQNSGKLMETGFSRLEGKHLDKPFFGVYGEMDELEDTLDYLKDRERKLSQMEMHPSKDRLAGAAEELAKGDGMLTKGFRHFEKVEPEPQVKQLKSEFDRLGYGREKLDAAEDYLEDVDLEEGYEQLAGREEHLNDGVELMDHQFDALHDNDLHHKFEALEDNYDDLDSQHTGLHQLAEQGKHFTFVDNFGAGFNFMNDHMDKIGGGSNMFWKGNDAMSFPGFGKSSAQGWDKFSY</sequence>
<feature type="signal peptide" evidence="1">
    <location>
        <begin position="1"/>
        <end position="19"/>
    </location>
</feature>
<name>A0A3P7NVM8_DIBLA</name>
<dbReference type="AlphaFoldDB" id="A0A3P7NVM8"/>
<reference evidence="2 3" key="1">
    <citation type="submission" date="2018-11" db="EMBL/GenBank/DDBJ databases">
        <authorList>
            <consortium name="Pathogen Informatics"/>
        </authorList>
    </citation>
    <scope>NUCLEOTIDE SEQUENCE [LARGE SCALE GENOMIC DNA]</scope>
</reference>
<dbReference type="EMBL" id="UYRU01055073">
    <property type="protein sequence ID" value="VDN12909.1"/>
    <property type="molecule type" value="Genomic_DNA"/>
</dbReference>
<proteinExistence type="predicted"/>
<organism evidence="2 3">
    <name type="scientific">Dibothriocephalus latus</name>
    <name type="common">Fish tapeworm</name>
    <name type="synonym">Diphyllobothrium latum</name>
    <dbReference type="NCBI Taxonomy" id="60516"/>
    <lineage>
        <taxon>Eukaryota</taxon>
        <taxon>Metazoa</taxon>
        <taxon>Spiralia</taxon>
        <taxon>Lophotrochozoa</taxon>
        <taxon>Platyhelminthes</taxon>
        <taxon>Cestoda</taxon>
        <taxon>Eucestoda</taxon>
        <taxon>Diphyllobothriidea</taxon>
        <taxon>Diphyllobothriidae</taxon>
        <taxon>Dibothriocephalus</taxon>
    </lineage>
</organism>
<feature type="chain" id="PRO_5017930893" evidence="1">
    <location>
        <begin position="20"/>
        <end position="431"/>
    </location>
</feature>
<accession>A0A3P7NVM8</accession>
<keyword evidence="1" id="KW-0732">Signal</keyword>
<evidence type="ECO:0000313" key="3">
    <source>
        <dbReference type="Proteomes" id="UP000281553"/>
    </source>
</evidence>
<dbReference type="Proteomes" id="UP000281553">
    <property type="component" value="Unassembled WGS sequence"/>
</dbReference>